<gene>
    <name evidence="2" type="ORF">MNEG_12969</name>
</gene>
<evidence type="ECO:0000256" key="1">
    <source>
        <dbReference type="SAM" id="MobiDB-lite"/>
    </source>
</evidence>
<organism evidence="2 3">
    <name type="scientific">Monoraphidium neglectum</name>
    <dbReference type="NCBI Taxonomy" id="145388"/>
    <lineage>
        <taxon>Eukaryota</taxon>
        <taxon>Viridiplantae</taxon>
        <taxon>Chlorophyta</taxon>
        <taxon>core chlorophytes</taxon>
        <taxon>Chlorophyceae</taxon>
        <taxon>CS clade</taxon>
        <taxon>Sphaeropleales</taxon>
        <taxon>Selenastraceae</taxon>
        <taxon>Monoraphidium</taxon>
    </lineage>
</organism>
<dbReference type="AlphaFoldDB" id="A0A0D2M0D4"/>
<feature type="region of interest" description="Disordered" evidence="1">
    <location>
        <begin position="1"/>
        <end position="21"/>
    </location>
</feature>
<evidence type="ECO:0000313" key="2">
    <source>
        <dbReference type="EMBL" id="KIY94991.1"/>
    </source>
</evidence>
<dbReference type="EMBL" id="KK103764">
    <property type="protein sequence ID" value="KIY94991.1"/>
    <property type="molecule type" value="Genomic_DNA"/>
</dbReference>
<dbReference type="KEGG" id="mng:MNEG_12969"/>
<accession>A0A0D2M0D4</accession>
<evidence type="ECO:0008006" key="4">
    <source>
        <dbReference type="Google" id="ProtNLM"/>
    </source>
</evidence>
<feature type="compositionally biased region" description="Basic and acidic residues" evidence="1">
    <location>
        <begin position="1"/>
        <end position="11"/>
    </location>
</feature>
<evidence type="ECO:0000313" key="3">
    <source>
        <dbReference type="Proteomes" id="UP000054498"/>
    </source>
</evidence>
<name>A0A0D2M0D4_9CHLO</name>
<reference evidence="2 3" key="1">
    <citation type="journal article" date="2013" name="BMC Genomics">
        <title>Reconstruction of the lipid metabolism for the microalga Monoraphidium neglectum from its genome sequence reveals characteristics suitable for biofuel production.</title>
        <authorList>
            <person name="Bogen C."/>
            <person name="Al-Dilaimi A."/>
            <person name="Albersmeier A."/>
            <person name="Wichmann J."/>
            <person name="Grundmann M."/>
            <person name="Rupp O."/>
            <person name="Lauersen K.J."/>
            <person name="Blifernez-Klassen O."/>
            <person name="Kalinowski J."/>
            <person name="Goesmann A."/>
            <person name="Mussgnug J.H."/>
            <person name="Kruse O."/>
        </authorList>
    </citation>
    <scope>NUCLEOTIDE SEQUENCE [LARGE SCALE GENOMIC DNA]</scope>
    <source>
        <strain evidence="2 3">SAG 48.87</strain>
    </source>
</reference>
<dbReference type="STRING" id="145388.A0A0D2M0D4"/>
<dbReference type="RefSeq" id="XP_013894011.1">
    <property type="nucleotide sequence ID" value="XM_014038557.1"/>
</dbReference>
<keyword evidence="3" id="KW-1185">Reference proteome</keyword>
<dbReference type="GeneID" id="25730384"/>
<sequence length="112" mass="11680">MQALRPVDRVARPRLPARHSQCARATKQRILSLVSDLERSAPFRPDTPGAADALLGEWALVFASDGTVVTRTAPAQLLAQLTALPGVGLMNIRQQLESPADGGASGGALGDA</sequence>
<proteinExistence type="predicted"/>
<dbReference type="OrthoDB" id="526861at2759"/>
<protein>
    <recommendedName>
        <fullName evidence="4">Plastid lipid-associated protein/fibrillin conserved domain-containing protein</fullName>
    </recommendedName>
</protein>
<dbReference type="Proteomes" id="UP000054498">
    <property type="component" value="Unassembled WGS sequence"/>
</dbReference>